<dbReference type="Proteomes" id="UP000001542">
    <property type="component" value="Unassembled WGS sequence"/>
</dbReference>
<dbReference type="VEuPathDB" id="TrichDB:TVAGG3_0675860"/>
<evidence type="ECO:0000313" key="3">
    <source>
        <dbReference type="Proteomes" id="UP000001542"/>
    </source>
</evidence>
<proteinExistence type="predicted"/>
<dbReference type="VEuPathDB" id="TrichDB:TVAG_562350"/>
<evidence type="ECO:0000256" key="1">
    <source>
        <dbReference type="SAM" id="MobiDB-lite"/>
    </source>
</evidence>
<dbReference type="PANTHER" id="PTHR34715:SF1">
    <property type="entry name" value="PEPTIDOGLYCAN BINDING-LIKE DOMAIN-CONTAINING PROTEIN"/>
    <property type="match status" value="1"/>
</dbReference>
<feature type="region of interest" description="Disordered" evidence="1">
    <location>
        <begin position="218"/>
        <end position="292"/>
    </location>
</feature>
<name>A2GYN8_TRIV3</name>
<feature type="compositionally biased region" description="Low complexity" evidence="1">
    <location>
        <begin position="245"/>
        <end position="263"/>
    </location>
</feature>
<organism evidence="2 3">
    <name type="scientific">Trichomonas vaginalis (strain ATCC PRA-98 / G3)</name>
    <dbReference type="NCBI Taxonomy" id="412133"/>
    <lineage>
        <taxon>Eukaryota</taxon>
        <taxon>Metamonada</taxon>
        <taxon>Parabasalia</taxon>
        <taxon>Trichomonadida</taxon>
        <taxon>Trichomonadidae</taxon>
        <taxon>Trichomonas</taxon>
    </lineage>
</organism>
<evidence type="ECO:0000313" key="2">
    <source>
        <dbReference type="EMBL" id="EAX77729.1"/>
    </source>
</evidence>
<gene>
    <name evidence="2" type="ORF">TVAG_562350</name>
</gene>
<feature type="region of interest" description="Disordered" evidence="1">
    <location>
        <begin position="468"/>
        <end position="491"/>
    </location>
</feature>
<keyword evidence="3" id="KW-1185">Reference proteome</keyword>
<reference evidence="2" key="1">
    <citation type="submission" date="2006-10" db="EMBL/GenBank/DDBJ databases">
        <authorList>
            <person name="Amadeo P."/>
            <person name="Zhao Q."/>
            <person name="Wortman J."/>
            <person name="Fraser-Liggett C."/>
            <person name="Carlton J."/>
        </authorList>
    </citation>
    <scope>NUCLEOTIDE SEQUENCE</scope>
    <source>
        <strain evidence="2">G3</strain>
    </source>
</reference>
<dbReference type="EMBL" id="DS122593">
    <property type="protein sequence ID" value="EAX77729.1"/>
    <property type="molecule type" value="Genomic_DNA"/>
</dbReference>
<dbReference type="AlphaFoldDB" id="A2GYN8"/>
<reference evidence="2" key="2">
    <citation type="journal article" date="2007" name="Science">
        <title>Draft genome sequence of the sexually transmitted pathogen Trichomonas vaginalis.</title>
        <authorList>
            <person name="Carlton J.M."/>
            <person name="Hirt R.P."/>
            <person name="Silva J.C."/>
            <person name="Delcher A.L."/>
            <person name="Schatz M."/>
            <person name="Zhao Q."/>
            <person name="Wortman J.R."/>
            <person name="Bidwell S.L."/>
            <person name="Alsmark U.C.M."/>
            <person name="Besteiro S."/>
            <person name="Sicheritz-Ponten T."/>
            <person name="Noel C.J."/>
            <person name="Dacks J.B."/>
            <person name="Foster P.G."/>
            <person name="Simillion C."/>
            <person name="Van de Peer Y."/>
            <person name="Miranda-Saavedra D."/>
            <person name="Barton G.J."/>
            <person name="Westrop G.D."/>
            <person name="Mueller S."/>
            <person name="Dessi D."/>
            <person name="Fiori P.L."/>
            <person name="Ren Q."/>
            <person name="Paulsen I."/>
            <person name="Zhang H."/>
            <person name="Bastida-Corcuera F.D."/>
            <person name="Simoes-Barbosa A."/>
            <person name="Brown M.T."/>
            <person name="Hayes R.D."/>
            <person name="Mukherjee M."/>
            <person name="Okumura C.Y."/>
            <person name="Schneider R."/>
            <person name="Smith A.J."/>
            <person name="Vanacova S."/>
            <person name="Villalvazo M."/>
            <person name="Haas B.J."/>
            <person name="Pertea M."/>
            <person name="Feldblyum T.V."/>
            <person name="Utterback T.R."/>
            <person name="Shu C.L."/>
            <person name="Osoegawa K."/>
            <person name="de Jong P.J."/>
            <person name="Hrdy I."/>
            <person name="Horvathova L."/>
            <person name="Zubacova Z."/>
            <person name="Dolezal P."/>
            <person name="Malik S.B."/>
            <person name="Logsdon J.M. Jr."/>
            <person name="Henze K."/>
            <person name="Gupta A."/>
            <person name="Wang C.C."/>
            <person name="Dunne R.L."/>
            <person name="Upcroft J.A."/>
            <person name="Upcroft P."/>
            <person name="White O."/>
            <person name="Salzberg S.L."/>
            <person name="Tang P."/>
            <person name="Chiu C.-H."/>
            <person name="Lee Y.-S."/>
            <person name="Embley T.M."/>
            <person name="Coombs G.H."/>
            <person name="Mottram J.C."/>
            <person name="Tachezy J."/>
            <person name="Fraser-Liggett C.M."/>
            <person name="Johnson P.J."/>
        </authorList>
    </citation>
    <scope>NUCLEOTIDE SEQUENCE [LARGE SCALE GENOMIC DNA]</scope>
    <source>
        <strain evidence="2">G3</strain>
    </source>
</reference>
<dbReference type="PANTHER" id="PTHR34715">
    <property type="entry name" value="KINASE, PUTATIVE-RELATED"/>
    <property type="match status" value="1"/>
</dbReference>
<feature type="compositionally biased region" description="Low complexity" evidence="1">
    <location>
        <begin position="271"/>
        <end position="289"/>
    </location>
</feature>
<dbReference type="InParanoid" id="A2GYN8"/>
<dbReference type="InterPro" id="IPR025179">
    <property type="entry name" value="DUF4106"/>
</dbReference>
<sequence>MDSDEYKKEVEANVKAEKLLQLQNQTVQYENLAQESKNDDAAMQKAMKSAEYIKANNDWLDAQANAKAAQLIGSIRTKIQADEDSSNEALTNADFKNAFEALHSKVKQVNDFSSGKKLKSEGFDKELKEVAQNMTKITDAATRQAVQSAYDAVRATVVKSQEKELQQTKTDLVNAFLKTKSQIGHYAADGTYVPAGGTYIPAGGTYIPAVGIYIPPNPPREAPAPGLPKTFTSSNGHRHRHAPKPTQQQPQPAQQPTVQNTAQQPPPQPAQQPTVQNPAQQQPAQQPQTEQGNQEFLKRLKEDYGYPDSIDFSDRYKEAIRKFKGGNTDPNLFSFMVQHQMGYNFKPGKYKLAKGYDLIAYHPNDMNEFTPRYLMSELNDNSTPVMKRVKNRDGTKEERFMSPDDLERELVKNGLGIYEMPADEVQETPQEEVQIQPDMEEIVQQQQLEEPEGNEQVLPLETNFTELDEDLEQPKNLDPQQEYAENMESFQ</sequence>
<feature type="non-terminal residue" evidence="2">
    <location>
        <position position="491"/>
    </location>
</feature>
<protein>
    <submittedName>
        <fullName evidence="2">Uncharacterized protein</fullName>
    </submittedName>
</protein>
<accession>A2GYN8</accession>
<dbReference type="Pfam" id="PF13388">
    <property type="entry name" value="DUF4106"/>
    <property type="match status" value="1"/>
</dbReference>
<dbReference type="eggNOG" id="ENOG502S6Z6">
    <property type="taxonomic scope" value="Eukaryota"/>
</dbReference>